<accession>A0AAW1IZM1</accession>
<dbReference type="GO" id="GO:0003677">
    <property type="term" value="F:DNA binding"/>
    <property type="evidence" value="ECO:0007669"/>
    <property type="project" value="UniProtKB-KW"/>
</dbReference>
<feature type="region of interest" description="Disordered" evidence="2">
    <location>
        <begin position="76"/>
        <end position="98"/>
    </location>
</feature>
<evidence type="ECO:0000256" key="2">
    <source>
        <dbReference type="SAM" id="MobiDB-lite"/>
    </source>
</evidence>
<evidence type="ECO:0000256" key="1">
    <source>
        <dbReference type="ARBA" id="ARBA00004123"/>
    </source>
</evidence>
<keyword evidence="4" id="KW-0238">DNA-binding</keyword>
<evidence type="ECO:0000313" key="5">
    <source>
        <dbReference type="Proteomes" id="UP001458880"/>
    </source>
</evidence>
<feature type="domain" description="HTH psq-type" evidence="3">
    <location>
        <begin position="34"/>
        <end position="72"/>
    </location>
</feature>
<dbReference type="Gene3D" id="1.10.10.60">
    <property type="entry name" value="Homeodomain-like"/>
    <property type="match status" value="1"/>
</dbReference>
<name>A0AAW1IZM1_POPJA</name>
<keyword evidence="5" id="KW-1185">Reference proteome</keyword>
<dbReference type="InterPro" id="IPR007889">
    <property type="entry name" value="HTH_Psq"/>
</dbReference>
<evidence type="ECO:0000313" key="4">
    <source>
        <dbReference type="EMBL" id="KAK9695562.1"/>
    </source>
</evidence>
<dbReference type="AlphaFoldDB" id="A0AAW1IZM1"/>
<dbReference type="Proteomes" id="UP001458880">
    <property type="component" value="Unassembled WGS sequence"/>
</dbReference>
<feature type="compositionally biased region" description="Basic and acidic residues" evidence="2">
    <location>
        <begin position="89"/>
        <end position="98"/>
    </location>
</feature>
<dbReference type="SUPFAM" id="SSF46689">
    <property type="entry name" value="Homeodomain-like"/>
    <property type="match status" value="1"/>
</dbReference>
<organism evidence="4 5">
    <name type="scientific">Popillia japonica</name>
    <name type="common">Japanese beetle</name>
    <dbReference type="NCBI Taxonomy" id="7064"/>
    <lineage>
        <taxon>Eukaryota</taxon>
        <taxon>Metazoa</taxon>
        <taxon>Ecdysozoa</taxon>
        <taxon>Arthropoda</taxon>
        <taxon>Hexapoda</taxon>
        <taxon>Insecta</taxon>
        <taxon>Pterygota</taxon>
        <taxon>Neoptera</taxon>
        <taxon>Endopterygota</taxon>
        <taxon>Coleoptera</taxon>
        <taxon>Polyphaga</taxon>
        <taxon>Scarabaeiformia</taxon>
        <taxon>Scarabaeidae</taxon>
        <taxon>Rutelinae</taxon>
        <taxon>Popillia</taxon>
    </lineage>
</organism>
<dbReference type="EMBL" id="JASPKY010000477">
    <property type="protein sequence ID" value="KAK9695562.1"/>
    <property type="molecule type" value="Genomic_DNA"/>
</dbReference>
<evidence type="ECO:0000259" key="3">
    <source>
        <dbReference type="Pfam" id="PF05225"/>
    </source>
</evidence>
<reference evidence="4 5" key="1">
    <citation type="journal article" date="2024" name="BMC Genomics">
        <title>De novo assembly and annotation of Popillia japonica's genome with initial clues to its potential as an invasive pest.</title>
        <authorList>
            <person name="Cucini C."/>
            <person name="Boschi S."/>
            <person name="Funari R."/>
            <person name="Cardaioli E."/>
            <person name="Iannotti N."/>
            <person name="Marturano G."/>
            <person name="Paoli F."/>
            <person name="Bruttini M."/>
            <person name="Carapelli A."/>
            <person name="Frati F."/>
            <person name="Nardi F."/>
        </authorList>
    </citation>
    <scope>NUCLEOTIDE SEQUENCE [LARGE SCALE GENOMIC DNA]</scope>
    <source>
        <strain evidence="4">DMR45628</strain>
    </source>
</reference>
<protein>
    <submittedName>
        <fullName evidence="4">CENP-B N-terminal DNA-binding domain</fullName>
    </submittedName>
</protein>
<dbReference type="GO" id="GO:0005634">
    <property type="term" value="C:nucleus"/>
    <property type="evidence" value="ECO:0007669"/>
    <property type="project" value="UniProtKB-SubCell"/>
</dbReference>
<dbReference type="InterPro" id="IPR009057">
    <property type="entry name" value="Homeodomain-like_sf"/>
</dbReference>
<dbReference type="Pfam" id="PF05225">
    <property type="entry name" value="HTH_psq"/>
    <property type="match status" value="1"/>
</dbReference>
<comment type="subcellular location">
    <subcellularLocation>
        <location evidence="1">Nucleus</location>
    </subcellularLocation>
</comment>
<proteinExistence type="predicted"/>
<gene>
    <name evidence="4" type="ORF">QE152_g32482</name>
</gene>
<comment type="caution">
    <text evidence="4">The sequence shown here is derived from an EMBL/GenBank/DDBJ whole genome shotgun (WGS) entry which is preliminary data.</text>
</comment>
<sequence>MWGRFGLSGDVPCFIYLIVRTYKRKRPTQPEIPRDVLNNAVKNVIRKSTSLRAAAMRLNIPKSTLFDRVVRATKRSNNNIEDSGNEGGESEKELPLFQ</sequence>